<evidence type="ECO:0000259" key="5">
    <source>
        <dbReference type="Pfam" id="PF25917"/>
    </source>
</evidence>
<feature type="domain" description="Multidrug resistance protein MdtA-like barrel-sandwich hybrid" evidence="5">
    <location>
        <begin position="71"/>
        <end position="213"/>
    </location>
</feature>
<dbReference type="SUPFAM" id="SSF111369">
    <property type="entry name" value="HlyD-like secretion proteins"/>
    <property type="match status" value="1"/>
</dbReference>
<accession>A0A2C7AEF9</accession>
<evidence type="ECO:0000259" key="7">
    <source>
        <dbReference type="Pfam" id="PF25967"/>
    </source>
</evidence>
<dbReference type="Pfam" id="PF25967">
    <property type="entry name" value="RND-MFP_C"/>
    <property type="match status" value="1"/>
</dbReference>
<dbReference type="Pfam" id="PF25876">
    <property type="entry name" value="HH_MFP_RND"/>
    <property type="match status" value="1"/>
</dbReference>
<keyword evidence="9" id="KW-1185">Reference proteome</keyword>
<dbReference type="GO" id="GO:0046677">
    <property type="term" value="P:response to antibiotic"/>
    <property type="evidence" value="ECO:0007669"/>
    <property type="project" value="TreeGrafter"/>
</dbReference>
<dbReference type="InterPro" id="IPR006143">
    <property type="entry name" value="RND_pump_MFP"/>
</dbReference>
<dbReference type="Gene3D" id="2.40.50.100">
    <property type="match status" value="1"/>
</dbReference>
<gene>
    <name evidence="8" type="ORF">CR162_08530</name>
</gene>
<dbReference type="EMBL" id="PDNU01000010">
    <property type="protein sequence ID" value="PHK95516.1"/>
    <property type="molecule type" value="Genomic_DNA"/>
</dbReference>
<keyword evidence="3" id="KW-0732">Signal</keyword>
<dbReference type="GO" id="GO:0022857">
    <property type="term" value="F:transmembrane transporter activity"/>
    <property type="evidence" value="ECO:0007669"/>
    <property type="project" value="InterPro"/>
</dbReference>
<dbReference type="InterPro" id="IPR058626">
    <property type="entry name" value="MdtA-like_b-barrel"/>
</dbReference>
<dbReference type="PANTHER" id="PTHR30158:SF3">
    <property type="entry name" value="MULTIDRUG EFFLUX PUMP SUBUNIT ACRA-RELATED"/>
    <property type="match status" value="1"/>
</dbReference>
<name>A0A2C7AEF9_9PROT</name>
<dbReference type="Pfam" id="PF25917">
    <property type="entry name" value="BSH_RND"/>
    <property type="match status" value="1"/>
</dbReference>
<proteinExistence type="inferred from homology"/>
<evidence type="ECO:0000256" key="2">
    <source>
        <dbReference type="ARBA" id="ARBA00009477"/>
    </source>
</evidence>
<protein>
    <submittedName>
        <fullName evidence="8">Efflux transporter periplasmic adaptor subunit</fullName>
    </submittedName>
</protein>
<feature type="chain" id="PRO_5012180454" evidence="3">
    <location>
        <begin position="30"/>
        <end position="405"/>
    </location>
</feature>
<evidence type="ECO:0000313" key="8">
    <source>
        <dbReference type="EMBL" id="PHK95516.1"/>
    </source>
</evidence>
<reference evidence="8 9" key="1">
    <citation type="submission" date="2017-10" db="EMBL/GenBank/DDBJ databases">
        <authorList>
            <person name="Banno H."/>
            <person name="Chua N.-H."/>
        </authorList>
    </citation>
    <scope>NUCLEOTIDE SEQUENCE [LARGE SCALE GENOMIC DNA]</scope>
    <source>
        <strain evidence="8 9">YW11</strain>
    </source>
</reference>
<dbReference type="FunFam" id="2.40.420.20:FF:000001">
    <property type="entry name" value="Efflux RND transporter periplasmic adaptor subunit"/>
    <property type="match status" value="1"/>
</dbReference>
<dbReference type="InterPro" id="IPR058627">
    <property type="entry name" value="MdtA-like_C"/>
</dbReference>
<dbReference type="Gene3D" id="2.40.30.170">
    <property type="match status" value="1"/>
</dbReference>
<dbReference type="OrthoDB" id="9800613at2"/>
<dbReference type="Pfam" id="PF25944">
    <property type="entry name" value="Beta-barrel_RND"/>
    <property type="match status" value="1"/>
</dbReference>
<dbReference type="AlphaFoldDB" id="A0A2C7AEF9"/>
<organism evidence="8 9">
    <name type="scientific">Teichococcus rhizosphaerae</name>
    <dbReference type="NCBI Taxonomy" id="1335062"/>
    <lineage>
        <taxon>Bacteria</taxon>
        <taxon>Pseudomonadati</taxon>
        <taxon>Pseudomonadota</taxon>
        <taxon>Alphaproteobacteria</taxon>
        <taxon>Acetobacterales</taxon>
        <taxon>Roseomonadaceae</taxon>
        <taxon>Roseomonas</taxon>
    </lineage>
</organism>
<feature type="domain" description="Multidrug resistance protein MdtA-like alpha-helical hairpin" evidence="4">
    <location>
        <begin position="111"/>
        <end position="180"/>
    </location>
</feature>
<feature type="domain" description="Multidrug resistance protein MdtA-like C-terminal permuted SH3" evidence="7">
    <location>
        <begin position="312"/>
        <end position="373"/>
    </location>
</feature>
<comment type="caution">
    <text evidence="8">The sequence shown here is derived from an EMBL/GenBank/DDBJ whole genome shotgun (WGS) entry which is preliminary data.</text>
</comment>
<evidence type="ECO:0000256" key="3">
    <source>
        <dbReference type="SAM" id="SignalP"/>
    </source>
</evidence>
<dbReference type="RefSeq" id="WP_099095111.1">
    <property type="nucleotide sequence ID" value="NZ_PDNU01000010.1"/>
</dbReference>
<comment type="subcellular location">
    <subcellularLocation>
        <location evidence="1">Cell envelope</location>
    </subcellularLocation>
</comment>
<dbReference type="Gene3D" id="1.10.287.470">
    <property type="entry name" value="Helix hairpin bin"/>
    <property type="match status" value="1"/>
</dbReference>
<dbReference type="InterPro" id="IPR058625">
    <property type="entry name" value="MdtA-like_BSH"/>
</dbReference>
<evidence type="ECO:0000259" key="4">
    <source>
        <dbReference type="Pfam" id="PF25876"/>
    </source>
</evidence>
<evidence type="ECO:0000259" key="6">
    <source>
        <dbReference type="Pfam" id="PF25944"/>
    </source>
</evidence>
<dbReference type="PANTHER" id="PTHR30158">
    <property type="entry name" value="ACRA/E-RELATED COMPONENT OF DRUG EFFLUX TRANSPORTER"/>
    <property type="match status" value="1"/>
</dbReference>
<dbReference type="Proteomes" id="UP000223527">
    <property type="component" value="Unassembled WGS sequence"/>
</dbReference>
<feature type="domain" description="Multidrug resistance protein MdtA-like beta-barrel" evidence="6">
    <location>
        <begin position="217"/>
        <end position="307"/>
    </location>
</feature>
<comment type="similarity">
    <text evidence="2">Belongs to the membrane fusion protein (MFP) (TC 8.A.1) family.</text>
</comment>
<feature type="signal peptide" evidence="3">
    <location>
        <begin position="1"/>
        <end position="29"/>
    </location>
</feature>
<dbReference type="InterPro" id="IPR058624">
    <property type="entry name" value="MdtA-like_HH"/>
</dbReference>
<evidence type="ECO:0000256" key="1">
    <source>
        <dbReference type="ARBA" id="ARBA00004196"/>
    </source>
</evidence>
<dbReference type="PROSITE" id="PS51257">
    <property type="entry name" value="PROKAR_LIPOPROTEIN"/>
    <property type="match status" value="1"/>
</dbReference>
<dbReference type="GO" id="GO:0005886">
    <property type="term" value="C:plasma membrane"/>
    <property type="evidence" value="ECO:0007669"/>
    <property type="project" value="UniProtKB-SubCell"/>
</dbReference>
<sequence>MPQPKPPSARPRPWPALPLPLLLLLPLLAACKDEVQAARPAAPPPVSVIRLQPESVPIRTTLPGRTAAYQVAEIRPQVSGLLQEKLFREGMAVEAGQPLYQIDPAPYRAALASAEASQARAEAMLQDARATTSRYRPLVGQNAVSRMSYDKAVAAQAQAEAEVAAARAAVQAARIDLDRTRITSPIAGRTSRSNLTVGALVTASQATELLTVTQLDPILVDVTQPAEALLRLRREIQAGRLQREGEDAVEVRLTLGDGSEYPLPGRLQFAEATVDRDTGAVTLRAVFPNPEGMLLPGLFVRARLEAGTAREALLVPQQAVTRNTRGEATALVVDEQGVVRQRVVETERAVGSQWLVSAGLAAGERVVVQGAQRVREGVKPEVREITRQELEQGGGPALAAMRARG</sequence>
<evidence type="ECO:0000313" key="9">
    <source>
        <dbReference type="Proteomes" id="UP000223527"/>
    </source>
</evidence>
<dbReference type="NCBIfam" id="TIGR01730">
    <property type="entry name" value="RND_mfp"/>
    <property type="match status" value="1"/>
</dbReference>
<dbReference type="Gene3D" id="2.40.420.20">
    <property type="match status" value="1"/>
</dbReference>